<dbReference type="InterPro" id="IPR029068">
    <property type="entry name" value="Glyas_Bleomycin-R_OHBP_Dase"/>
</dbReference>
<sequence>MIRSLGIDHALVCVNDIVAVRDSYLRLGFLSRGFSQHPWGTSTTVLIFRDQLFEIVGIGDPALLDGHEAGGFRFGRHVEAHLAQREGVCLTALNSADAAADAEALGRRGVTVTGTIDFGRAVTRSDGTPDRTRTQLKILANDRHPRLSLFACQQFRRDLIEYPEWMDHPNGVTGIAGLTVVADPEDTAAVVDWFERIHAAKAERLDPRTLRIATARGGWTVTDRAGFIARHGTIPNMLADATLPSVAAIDLMTARPADVAEKAAAAGLEAHWIDDALVLPQADRLGGVVLRFGRFGT</sequence>
<dbReference type="SUPFAM" id="SSF54593">
    <property type="entry name" value="Glyoxalase/Bleomycin resistance protein/Dihydroxybiphenyl dioxygenase"/>
    <property type="match status" value="1"/>
</dbReference>
<dbReference type="InterPro" id="IPR025870">
    <property type="entry name" value="Glyoxalase-like_dom"/>
</dbReference>
<organism evidence="2 3">
    <name type="scientific">Paracoccus versutus</name>
    <name type="common">Thiobacillus versutus</name>
    <dbReference type="NCBI Taxonomy" id="34007"/>
    <lineage>
        <taxon>Bacteria</taxon>
        <taxon>Pseudomonadati</taxon>
        <taxon>Pseudomonadota</taxon>
        <taxon>Alphaproteobacteria</taxon>
        <taxon>Rhodobacterales</taxon>
        <taxon>Paracoccaceae</taxon>
        <taxon>Paracoccus</taxon>
    </lineage>
</organism>
<dbReference type="AlphaFoldDB" id="A0A3D9XRD6"/>
<dbReference type="EMBL" id="QTUJ01000001">
    <property type="protein sequence ID" value="REF73000.1"/>
    <property type="molecule type" value="Genomic_DNA"/>
</dbReference>
<evidence type="ECO:0000313" key="2">
    <source>
        <dbReference type="EMBL" id="REF73000.1"/>
    </source>
</evidence>
<dbReference type="RefSeq" id="WP_244294976.1">
    <property type="nucleotide sequence ID" value="NZ_CP038196.1"/>
</dbReference>
<evidence type="ECO:0000313" key="3">
    <source>
        <dbReference type="Proteomes" id="UP000256941"/>
    </source>
</evidence>
<comment type="caution">
    <text evidence="2">The sequence shown here is derived from an EMBL/GenBank/DDBJ whole genome shotgun (WGS) entry which is preliminary data.</text>
</comment>
<name>A0A3D9XRD6_PARVE</name>
<feature type="domain" description="Glyoxalase-like" evidence="1">
    <location>
        <begin position="7"/>
        <end position="189"/>
    </location>
</feature>
<protein>
    <submittedName>
        <fullName evidence="2">Glyoxalase-like protein</fullName>
    </submittedName>
</protein>
<gene>
    <name evidence="2" type="ORF">BDD41_1503</name>
</gene>
<dbReference type="Pfam" id="PF13468">
    <property type="entry name" value="Glyoxalase_3"/>
    <property type="match status" value="1"/>
</dbReference>
<dbReference type="Proteomes" id="UP000256941">
    <property type="component" value="Unassembled WGS sequence"/>
</dbReference>
<proteinExistence type="predicted"/>
<dbReference type="Gene3D" id="3.10.180.10">
    <property type="entry name" value="2,3-Dihydroxybiphenyl 1,2-Dioxygenase, domain 1"/>
    <property type="match status" value="1"/>
</dbReference>
<accession>A0A3D9XRD6</accession>
<reference evidence="2 3" key="1">
    <citation type="submission" date="2018-08" db="EMBL/GenBank/DDBJ databases">
        <title>Genomic Encyclopedia of Archaeal and Bacterial Type Strains, Phase II (KMG-II): from individual species to whole genera.</title>
        <authorList>
            <person name="Goeker M."/>
        </authorList>
    </citation>
    <scope>NUCLEOTIDE SEQUENCE [LARGE SCALE GENOMIC DNA]</scope>
    <source>
        <strain evidence="2 3">DSM 17099</strain>
    </source>
</reference>
<evidence type="ECO:0000259" key="1">
    <source>
        <dbReference type="Pfam" id="PF13468"/>
    </source>
</evidence>